<dbReference type="PROSITE" id="PS51462">
    <property type="entry name" value="NUDIX"/>
    <property type="match status" value="1"/>
</dbReference>
<name>A0ABU3GF49_9MICO</name>
<dbReference type="InterPro" id="IPR000086">
    <property type="entry name" value="NUDIX_hydrolase_dom"/>
</dbReference>
<dbReference type="RefSeq" id="WP_311868428.1">
    <property type="nucleotide sequence ID" value="NZ_JAUZVT010000001.1"/>
</dbReference>
<reference evidence="3 4" key="1">
    <citation type="submission" date="2023-08" db="EMBL/GenBank/DDBJ databases">
        <title>Microbacterium aquilitoris sp. nov. and Microbacterium gwkjibeachense sp. nov., isolated from beach.</title>
        <authorList>
            <person name="Lee S.D."/>
            <person name="Yang H."/>
            <person name="Kim I."/>
        </authorList>
    </citation>
    <scope>NUCLEOTIDE SEQUENCE [LARGE SCALE GENOMIC DNA]</scope>
    <source>
        <strain evidence="3 4">KSW-18</strain>
    </source>
</reference>
<gene>
    <name evidence="3" type="ORF">Q9S78_01440</name>
</gene>
<evidence type="ECO:0000259" key="2">
    <source>
        <dbReference type="PROSITE" id="PS51462"/>
    </source>
</evidence>
<evidence type="ECO:0000313" key="4">
    <source>
        <dbReference type="Proteomes" id="UP001262835"/>
    </source>
</evidence>
<evidence type="ECO:0000256" key="1">
    <source>
        <dbReference type="ARBA" id="ARBA00022801"/>
    </source>
</evidence>
<proteinExistence type="predicted"/>
<feature type="domain" description="Nudix hydrolase" evidence="2">
    <location>
        <begin position="10"/>
        <end position="162"/>
    </location>
</feature>
<dbReference type="InterPro" id="IPR020084">
    <property type="entry name" value="NUDIX_hydrolase_CS"/>
</dbReference>
<dbReference type="Proteomes" id="UP001262835">
    <property type="component" value="Unassembled WGS sequence"/>
</dbReference>
<protein>
    <submittedName>
        <fullName evidence="3">NUDIX domain-containing protein</fullName>
    </submittedName>
</protein>
<keyword evidence="4" id="KW-1185">Reference proteome</keyword>
<sequence>MPHLRTRPGDHDATVSFFIVRTDGPEARLTYHLHLKAQKLMMFGGHIERDETPWAAVLRELVEESGYHPSQVRVLQPRVRMRQVTDAAAHPVPVMSSTACTSAEPVHFHTDLLYALVTDEEPVGAPDAGESTDIRVVTRSELDRIPDEDIVEMWREAGRFILDEILDAWEPVAMADYPVAAPLVG</sequence>
<dbReference type="PROSITE" id="PS00893">
    <property type="entry name" value="NUDIX_BOX"/>
    <property type="match status" value="1"/>
</dbReference>
<organism evidence="3 4">
    <name type="scientific">Microbacterium aquilitoris</name>
    <dbReference type="NCBI Taxonomy" id="3067307"/>
    <lineage>
        <taxon>Bacteria</taxon>
        <taxon>Bacillati</taxon>
        <taxon>Actinomycetota</taxon>
        <taxon>Actinomycetes</taxon>
        <taxon>Micrococcales</taxon>
        <taxon>Microbacteriaceae</taxon>
        <taxon>Microbacterium</taxon>
    </lineage>
</organism>
<dbReference type="EMBL" id="JAUZVT010000001">
    <property type="protein sequence ID" value="MDT3329322.1"/>
    <property type="molecule type" value="Genomic_DNA"/>
</dbReference>
<dbReference type="InterPro" id="IPR015797">
    <property type="entry name" value="NUDIX_hydrolase-like_dom_sf"/>
</dbReference>
<dbReference type="Gene3D" id="3.90.79.10">
    <property type="entry name" value="Nucleoside Triphosphate Pyrophosphohydrolase"/>
    <property type="match status" value="1"/>
</dbReference>
<evidence type="ECO:0000313" key="3">
    <source>
        <dbReference type="EMBL" id="MDT3329322.1"/>
    </source>
</evidence>
<keyword evidence="1" id="KW-0378">Hydrolase</keyword>
<dbReference type="Pfam" id="PF00293">
    <property type="entry name" value="NUDIX"/>
    <property type="match status" value="1"/>
</dbReference>
<accession>A0ABU3GF49</accession>
<dbReference type="SUPFAM" id="SSF55811">
    <property type="entry name" value="Nudix"/>
    <property type="match status" value="1"/>
</dbReference>
<comment type="caution">
    <text evidence="3">The sequence shown here is derived from an EMBL/GenBank/DDBJ whole genome shotgun (WGS) entry which is preliminary data.</text>
</comment>